<evidence type="ECO:0000313" key="1">
    <source>
        <dbReference type="EMBL" id="KAK1837509.1"/>
    </source>
</evidence>
<accession>A0AAD9E4R9</accession>
<evidence type="ECO:0000313" key="2">
    <source>
        <dbReference type="Proteomes" id="UP001243330"/>
    </source>
</evidence>
<gene>
    <name evidence="1" type="ORF">CCHR01_19869</name>
</gene>
<sequence>MLCVTRLVALKCFAGLDIWAVWLVCQALLGCRCQMALGRVTGGLPLVLSVDDWSTPTFIVTREGCRWLSAGYFWALSIGVGVWRNESLASRWSRLLSATAYLPESEKDGHCIRVLWCNECRGHQPPVLPSSTNHQVSSSEYLYMLRHIG</sequence>
<dbReference type="PROSITE" id="PS51257">
    <property type="entry name" value="PROKAR_LIPOPROTEIN"/>
    <property type="match status" value="1"/>
</dbReference>
<reference evidence="1" key="1">
    <citation type="submission" date="2023-01" db="EMBL/GenBank/DDBJ databases">
        <title>Colletotrichum chrysophilum M932 genome sequence.</title>
        <authorList>
            <person name="Baroncelli R."/>
        </authorList>
    </citation>
    <scope>NUCLEOTIDE SEQUENCE</scope>
    <source>
        <strain evidence="1">M932</strain>
    </source>
</reference>
<protein>
    <submittedName>
        <fullName evidence="1">Uncharacterized protein</fullName>
    </submittedName>
</protein>
<keyword evidence="2" id="KW-1185">Reference proteome</keyword>
<comment type="caution">
    <text evidence="1">The sequence shown here is derived from an EMBL/GenBank/DDBJ whole genome shotgun (WGS) entry which is preliminary data.</text>
</comment>
<dbReference type="AlphaFoldDB" id="A0AAD9E4R9"/>
<organism evidence="1 2">
    <name type="scientific">Colletotrichum chrysophilum</name>
    <dbReference type="NCBI Taxonomy" id="1836956"/>
    <lineage>
        <taxon>Eukaryota</taxon>
        <taxon>Fungi</taxon>
        <taxon>Dikarya</taxon>
        <taxon>Ascomycota</taxon>
        <taxon>Pezizomycotina</taxon>
        <taxon>Sordariomycetes</taxon>
        <taxon>Hypocreomycetidae</taxon>
        <taxon>Glomerellales</taxon>
        <taxon>Glomerellaceae</taxon>
        <taxon>Colletotrichum</taxon>
        <taxon>Colletotrichum gloeosporioides species complex</taxon>
    </lineage>
</organism>
<dbReference type="Proteomes" id="UP001243330">
    <property type="component" value="Unassembled WGS sequence"/>
</dbReference>
<name>A0AAD9E4R9_9PEZI</name>
<proteinExistence type="predicted"/>
<dbReference type="EMBL" id="JAQOWY010001192">
    <property type="protein sequence ID" value="KAK1837509.1"/>
    <property type="molecule type" value="Genomic_DNA"/>
</dbReference>